<dbReference type="Proteomes" id="UP001153069">
    <property type="component" value="Unassembled WGS sequence"/>
</dbReference>
<sequence length="411" mass="46799">MDSLRLFAKSSAKSVRSFLHIHDEVNGNHYDDIEVLDLFDWEVKSLEGVVRPNATQREVAGTCTPPPGVPTTCCIGSFSTGGAVTAANRGKCAKSLIEDGGLEALRQSTLQFFKDNALRENNAMACDVCRIVEIARRDNLTVALMGDSMHNQVHDGLLCELQRRGYNVTTEYIDYNPKNEVTWIYRRFTLSILLHIQSPSWGEQESITIAFHRMYLLPLVSDDVAMLTANIDVLVLGFGLHWWYDENQPHVFRTPKYYVSAMRDLFRNVTEQGTVKLLAHRETSAQHFDADGGEFSLWYPNREHLSQECKPMLYDGESVAWREKAIQRAANQSGHTLVMAGPNMPPHQHNTNQGVQEVVVLPYFNFTAKHHGMHPLQGEDTHDCTHYCSSPYVYYPIWRSLRFAMERQFAQ</sequence>
<accession>A0A9N8EDM8</accession>
<gene>
    <name evidence="1" type="ORF">SEMRO_969_G226260.1</name>
</gene>
<evidence type="ECO:0000313" key="2">
    <source>
        <dbReference type="Proteomes" id="UP001153069"/>
    </source>
</evidence>
<comment type="caution">
    <text evidence="1">The sequence shown here is derived from an EMBL/GenBank/DDBJ whole genome shotgun (WGS) entry which is preliminary data.</text>
</comment>
<proteinExistence type="predicted"/>
<keyword evidence="2" id="KW-1185">Reference proteome</keyword>
<name>A0A9N8EDM8_9STRA</name>
<evidence type="ECO:0000313" key="1">
    <source>
        <dbReference type="EMBL" id="CAB9518883.1"/>
    </source>
</evidence>
<dbReference type="EMBL" id="CAICTM010000967">
    <property type="protein sequence ID" value="CAB9518883.1"/>
    <property type="molecule type" value="Genomic_DNA"/>
</dbReference>
<reference evidence="1" key="1">
    <citation type="submission" date="2020-06" db="EMBL/GenBank/DDBJ databases">
        <authorList>
            <consortium name="Plant Systems Biology data submission"/>
        </authorList>
    </citation>
    <scope>NUCLEOTIDE SEQUENCE</scope>
    <source>
        <strain evidence="1">D6</strain>
    </source>
</reference>
<organism evidence="1 2">
    <name type="scientific">Seminavis robusta</name>
    <dbReference type="NCBI Taxonomy" id="568900"/>
    <lineage>
        <taxon>Eukaryota</taxon>
        <taxon>Sar</taxon>
        <taxon>Stramenopiles</taxon>
        <taxon>Ochrophyta</taxon>
        <taxon>Bacillariophyta</taxon>
        <taxon>Bacillariophyceae</taxon>
        <taxon>Bacillariophycidae</taxon>
        <taxon>Naviculales</taxon>
        <taxon>Naviculaceae</taxon>
        <taxon>Seminavis</taxon>
    </lineage>
</organism>
<protein>
    <submittedName>
        <fullName evidence="1">Uncharacterized protein</fullName>
    </submittedName>
</protein>
<dbReference type="AlphaFoldDB" id="A0A9N8EDM8"/>
<dbReference type="OrthoDB" id="230186at2759"/>